<dbReference type="PROSITE" id="PS50222">
    <property type="entry name" value="EF_HAND_2"/>
    <property type="match status" value="1"/>
</dbReference>
<dbReference type="GO" id="GO:0004198">
    <property type="term" value="F:calcium-dependent cysteine-type endopeptidase activity"/>
    <property type="evidence" value="ECO:0007669"/>
    <property type="project" value="InterPro"/>
</dbReference>
<dbReference type="InterPro" id="IPR018247">
    <property type="entry name" value="EF_Hand_1_Ca_BS"/>
</dbReference>
<dbReference type="InterPro" id="IPR036213">
    <property type="entry name" value="Calpain_III_sf"/>
</dbReference>
<keyword evidence="12" id="KW-1185">Reference proteome</keyword>
<dbReference type="GO" id="GO:0005737">
    <property type="term" value="C:cytoplasm"/>
    <property type="evidence" value="ECO:0007669"/>
    <property type="project" value="TreeGrafter"/>
</dbReference>
<dbReference type="PROSITE" id="PS00018">
    <property type="entry name" value="EF_HAND_1"/>
    <property type="match status" value="1"/>
</dbReference>
<dbReference type="EMBL" id="AXCN02001104">
    <property type="status" value="NOT_ANNOTATED_CDS"/>
    <property type="molecule type" value="Genomic_DNA"/>
</dbReference>
<dbReference type="SUPFAM" id="SSF47473">
    <property type="entry name" value="EF-hand"/>
    <property type="match status" value="1"/>
</dbReference>
<keyword evidence="5" id="KW-0106">Calcium</keyword>
<evidence type="ECO:0000256" key="7">
    <source>
        <dbReference type="PROSITE-ProRule" id="PRU00239"/>
    </source>
</evidence>
<reference evidence="11" key="2">
    <citation type="submission" date="2020-05" db="UniProtKB">
        <authorList>
            <consortium name="EnsemblMetazoa"/>
        </authorList>
    </citation>
    <scope>IDENTIFICATION</scope>
    <source>
        <strain evidence="11">FAR1</strain>
    </source>
</reference>
<dbReference type="SUPFAM" id="SSF49758">
    <property type="entry name" value="Calpain large subunit, middle domain (domain III)"/>
    <property type="match status" value="1"/>
</dbReference>
<dbReference type="PANTHER" id="PTHR10183">
    <property type="entry name" value="CALPAIN"/>
    <property type="match status" value="1"/>
</dbReference>
<evidence type="ECO:0008006" key="13">
    <source>
        <dbReference type="Google" id="ProtNLM"/>
    </source>
</evidence>
<evidence type="ECO:0000259" key="10">
    <source>
        <dbReference type="PROSITE" id="PS50222"/>
    </source>
</evidence>
<feature type="active site" evidence="6 7">
    <location>
        <position position="320"/>
    </location>
</feature>
<dbReference type="InterPro" id="IPR022684">
    <property type="entry name" value="Calpain_cysteine_protease"/>
</dbReference>
<evidence type="ECO:0000256" key="8">
    <source>
        <dbReference type="SAM" id="MobiDB-lite"/>
    </source>
</evidence>
<dbReference type="EnsemblMetazoa" id="AFAF003585-RA">
    <property type="protein sequence ID" value="AFAF003585-PA"/>
    <property type="gene ID" value="AFAF003585"/>
</dbReference>
<evidence type="ECO:0000259" key="9">
    <source>
        <dbReference type="PROSITE" id="PS50203"/>
    </source>
</evidence>
<evidence type="ECO:0000256" key="2">
    <source>
        <dbReference type="ARBA" id="ARBA00022670"/>
    </source>
</evidence>
<dbReference type="InterPro" id="IPR001300">
    <property type="entry name" value="Peptidase_C2_calpain_cat"/>
</dbReference>
<dbReference type="SMART" id="SM00054">
    <property type="entry name" value="EFh"/>
    <property type="match status" value="1"/>
</dbReference>
<dbReference type="VEuPathDB" id="VectorBase:AFAF003585"/>
<keyword evidence="2 7" id="KW-0645">Protease</keyword>
<dbReference type="STRING" id="69004.A0A182Q5Q5"/>
<dbReference type="FunFam" id="3.90.70.10:FF:000114">
    <property type="entry name" value="Calpain a"/>
    <property type="match status" value="1"/>
</dbReference>
<comment type="similarity">
    <text evidence="1">Belongs to the peptidase C2 family.</text>
</comment>
<dbReference type="SMART" id="SM00230">
    <property type="entry name" value="CysPc"/>
    <property type="match status" value="1"/>
</dbReference>
<dbReference type="Gene3D" id="2.60.120.380">
    <property type="match status" value="1"/>
</dbReference>
<evidence type="ECO:0000256" key="4">
    <source>
        <dbReference type="ARBA" id="ARBA00022807"/>
    </source>
</evidence>
<accession>A0A182Q5Q5</accession>
<evidence type="ECO:0000313" key="11">
    <source>
        <dbReference type="EnsemblMetazoa" id="AFAF003585-PA"/>
    </source>
</evidence>
<dbReference type="PANTHER" id="PTHR10183:SF433">
    <property type="entry name" value="CALPAIN-A-RELATED"/>
    <property type="match status" value="1"/>
</dbReference>
<dbReference type="PRINTS" id="PR00704">
    <property type="entry name" value="CALPAIN"/>
</dbReference>
<dbReference type="InterPro" id="IPR033883">
    <property type="entry name" value="C2_III"/>
</dbReference>
<dbReference type="Gene3D" id="3.90.70.10">
    <property type="entry name" value="Cysteine proteinases"/>
    <property type="match status" value="1"/>
</dbReference>
<keyword evidence="4 7" id="KW-0788">Thiol protease</keyword>
<keyword evidence="3 7" id="KW-0378">Hydrolase</keyword>
<evidence type="ECO:0000256" key="1">
    <source>
        <dbReference type="ARBA" id="ARBA00007623"/>
    </source>
</evidence>
<dbReference type="GO" id="GO:0005509">
    <property type="term" value="F:calcium ion binding"/>
    <property type="evidence" value="ECO:0007669"/>
    <property type="project" value="InterPro"/>
</dbReference>
<proteinExistence type="inferred from homology"/>
<feature type="active site" evidence="6 7">
    <location>
        <position position="293"/>
    </location>
</feature>
<dbReference type="InterPro" id="IPR022682">
    <property type="entry name" value="Calpain_domain_III"/>
</dbReference>
<evidence type="ECO:0000256" key="3">
    <source>
        <dbReference type="ARBA" id="ARBA00022801"/>
    </source>
</evidence>
<evidence type="ECO:0000313" key="12">
    <source>
        <dbReference type="Proteomes" id="UP000075886"/>
    </source>
</evidence>
<dbReference type="CDD" id="cd00214">
    <property type="entry name" value="Calpain_III"/>
    <property type="match status" value="1"/>
</dbReference>
<dbReference type="FunFam" id="2.60.120.380:FF:000022">
    <property type="entry name" value="AGAP012066-PA"/>
    <property type="match status" value="1"/>
</dbReference>
<dbReference type="Pfam" id="PF00648">
    <property type="entry name" value="Peptidase_C2"/>
    <property type="match status" value="1"/>
</dbReference>
<dbReference type="SUPFAM" id="SSF54001">
    <property type="entry name" value="Cysteine proteinases"/>
    <property type="match status" value="1"/>
</dbReference>
<feature type="domain" description="EF-hand" evidence="10">
    <location>
        <begin position="698"/>
        <end position="729"/>
    </location>
</feature>
<dbReference type="InterPro" id="IPR038765">
    <property type="entry name" value="Papain-like_cys_pep_sf"/>
</dbReference>
<dbReference type="Gene3D" id="1.10.238.10">
    <property type="entry name" value="EF-hand"/>
    <property type="match status" value="1"/>
</dbReference>
<protein>
    <recommendedName>
        <fullName evidence="13">Calpain catalytic domain-containing protein</fullName>
    </recommendedName>
</protein>
<evidence type="ECO:0000256" key="6">
    <source>
        <dbReference type="PIRSR" id="PIRSR622684-1"/>
    </source>
</evidence>
<evidence type="ECO:0000256" key="5">
    <source>
        <dbReference type="ARBA" id="ARBA00022837"/>
    </source>
</evidence>
<reference evidence="12" key="1">
    <citation type="submission" date="2014-01" db="EMBL/GenBank/DDBJ databases">
        <title>The Genome Sequence of Anopheles farauti FAR1 (V2).</title>
        <authorList>
            <consortium name="The Broad Institute Genomics Platform"/>
            <person name="Neafsey D.E."/>
            <person name="Besansky N."/>
            <person name="Howell P."/>
            <person name="Walton C."/>
            <person name="Young S.K."/>
            <person name="Zeng Q."/>
            <person name="Gargeya S."/>
            <person name="Fitzgerald M."/>
            <person name="Haas B."/>
            <person name="Abouelleil A."/>
            <person name="Allen A.W."/>
            <person name="Alvarado L."/>
            <person name="Arachchi H.M."/>
            <person name="Berlin A.M."/>
            <person name="Chapman S.B."/>
            <person name="Gainer-Dewar J."/>
            <person name="Goldberg J."/>
            <person name="Griggs A."/>
            <person name="Gujja S."/>
            <person name="Hansen M."/>
            <person name="Howarth C."/>
            <person name="Imamovic A."/>
            <person name="Ireland A."/>
            <person name="Larimer J."/>
            <person name="McCowan C."/>
            <person name="Murphy C."/>
            <person name="Pearson M."/>
            <person name="Poon T.W."/>
            <person name="Priest M."/>
            <person name="Roberts A."/>
            <person name="Saif S."/>
            <person name="Shea T."/>
            <person name="Sisk P."/>
            <person name="Sykes S."/>
            <person name="Wortman J."/>
            <person name="Nusbaum C."/>
            <person name="Birren B."/>
        </authorList>
    </citation>
    <scope>NUCLEOTIDE SEQUENCE [LARGE SCALE GENOMIC DNA]</scope>
    <source>
        <strain evidence="12">FAR1</strain>
    </source>
</reference>
<dbReference type="Pfam" id="PF01067">
    <property type="entry name" value="Calpain_III"/>
    <property type="match status" value="1"/>
</dbReference>
<dbReference type="InterPro" id="IPR002048">
    <property type="entry name" value="EF_hand_dom"/>
</dbReference>
<feature type="domain" description="Calpain catalytic" evidence="9">
    <location>
        <begin position="78"/>
        <end position="380"/>
    </location>
</feature>
<organism evidence="11 12">
    <name type="scientific">Anopheles farauti</name>
    <dbReference type="NCBI Taxonomy" id="69004"/>
    <lineage>
        <taxon>Eukaryota</taxon>
        <taxon>Metazoa</taxon>
        <taxon>Ecdysozoa</taxon>
        <taxon>Arthropoda</taxon>
        <taxon>Hexapoda</taxon>
        <taxon>Insecta</taxon>
        <taxon>Pterygota</taxon>
        <taxon>Neoptera</taxon>
        <taxon>Endopterygota</taxon>
        <taxon>Diptera</taxon>
        <taxon>Nematocera</taxon>
        <taxon>Culicoidea</taxon>
        <taxon>Culicidae</taxon>
        <taxon>Anophelinae</taxon>
        <taxon>Anopheles</taxon>
    </lineage>
</organism>
<dbReference type="CDD" id="cd00044">
    <property type="entry name" value="CysPc"/>
    <property type="match status" value="1"/>
</dbReference>
<feature type="active site" evidence="6 7">
    <location>
        <position position="131"/>
    </location>
</feature>
<feature type="region of interest" description="Disordered" evidence="8">
    <location>
        <begin position="1"/>
        <end position="26"/>
    </location>
</feature>
<dbReference type="InterPro" id="IPR011992">
    <property type="entry name" value="EF-hand-dom_pair"/>
</dbReference>
<dbReference type="Proteomes" id="UP000075886">
    <property type="component" value="Unassembled WGS sequence"/>
</dbReference>
<sequence length="782" mass="88947">MSLKGVKPEPGVCASEEQQLPRAEPLVSESSVEEFAGVRTSTRFLPVTFENDEPTYRLSSNHQSFYALKQQCLAGRQLFEDPDFPATDASIAMPKLSGVRWRRATEISNAARFFVDGASRLDICQGALNDCWLLTAATNLTNHPWLFRRVLPVDNSFAPGQYAGIFHFHFWEFGQWVEVVIDDRLPTDATGRNLLFGRSANGDEFWSALLEKAYAKFYGTYGALDGGTAREAMQDLTGGLTEFYQPKKMAGREEQLWDILRGGSEMGSLFACNLKSDPTGENVATKDGLLRGHSYSITKVHTIPGLLGDSDTVRLLRIRNPWGNGVEWNGRWSDKSREWKSLDSAERKRIGLTLENDGEFWMELADFMKHFDRLEVCHLSPELHSVEESGSGGMEPPKRYRWELSALDGQWIRDTTAGGNVSFADTFPLNPQYTVHVQDGQTGSGVVIALMQKYRRADALPSLTIGFIVYRVTREDLRQKPVPKEFFQRHDHAIVGGSIFINAREVSCRLTLDAGLYLIIPSTFEPGEEGDYLLRIFTARGTTLRENDAILCFGTLDDRITERGQFFDTPRWALLANAFYHRADGGQQLDPTGLQDILWQQFFRRPDVSLRDEPAHKRARQTSPLRKFYSCVLQLCACFWFKRRSGKARRAGDRSVESANHQQEELERIVSLLVSRIADGQKTIGYEQFRTVARDVYQWETVFRLYDADGSGTLDRRELRHALRSSGFNVNNRILCRLLRLVDDRNRAQIELIDYVLCATECRHAIGNGWFGMRDVMHQEYE</sequence>
<dbReference type="AlphaFoldDB" id="A0A182Q5Q5"/>
<dbReference type="InterPro" id="IPR022683">
    <property type="entry name" value="Calpain_III"/>
</dbReference>
<dbReference type="PROSITE" id="PS50203">
    <property type="entry name" value="CALPAIN_CAT"/>
    <property type="match status" value="1"/>
</dbReference>
<dbReference type="GO" id="GO:0006508">
    <property type="term" value="P:proteolysis"/>
    <property type="evidence" value="ECO:0007669"/>
    <property type="project" value="UniProtKB-KW"/>
</dbReference>
<name>A0A182Q5Q5_9DIPT</name>
<dbReference type="SMART" id="SM00720">
    <property type="entry name" value="calpain_III"/>
    <property type="match status" value="1"/>
</dbReference>
<dbReference type="Pfam" id="PF13405">
    <property type="entry name" value="EF-hand_6"/>
    <property type="match status" value="1"/>
</dbReference>